<organism evidence="1 2">
    <name type="scientific">Pseudoalteromonas rubra</name>
    <dbReference type="NCBI Taxonomy" id="43658"/>
    <lineage>
        <taxon>Bacteria</taxon>
        <taxon>Pseudomonadati</taxon>
        <taxon>Pseudomonadota</taxon>
        <taxon>Gammaproteobacteria</taxon>
        <taxon>Alteromonadales</taxon>
        <taxon>Pseudoalteromonadaceae</taxon>
        <taxon>Pseudoalteromonas</taxon>
    </lineage>
</organism>
<dbReference type="Proteomes" id="UP000033452">
    <property type="component" value="Unassembled WGS sequence"/>
</dbReference>
<dbReference type="AlphaFoldDB" id="A0A0F4QKU9"/>
<dbReference type="EMBL" id="JXYA01000039">
    <property type="protein sequence ID" value="KJZ07287.1"/>
    <property type="molecule type" value="Genomic_DNA"/>
</dbReference>
<accession>A0A0F4QKU9</accession>
<evidence type="ECO:0000313" key="2">
    <source>
        <dbReference type="Proteomes" id="UP000033452"/>
    </source>
</evidence>
<comment type="caution">
    <text evidence="1">The sequence shown here is derived from an EMBL/GenBank/DDBJ whole genome shotgun (WGS) entry which is preliminary data.</text>
</comment>
<evidence type="ECO:0008006" key="3">
    <source>
        <dbReference type="Google" id="ProtNLM"/>
    </source>
</evidence>
<evidence type="ECO:0000313" key="1">
    <source>
        <dbReference type="EMBL" id="KJZ07287.1"/>
    </source>
</evidence>
<keyword evidence="2" id="KW-1185">Reference proteome</keyword>
<protein>
    <recommendedName>
        <fullName evidence="3">Peptidase MA-like domain-containing protein</fullName>
    </recommendedName>
</protein>
<sequence length="227" mass="25370">MNILKLFLLILCVAVPSVVLFYNKAALACEMAPFIGFEAVQAELYVDASLSNAQRENLIAQVHQAKNRVEAAFGKMQSSPRYIVSKNPAYQQAGFNPTGMARSALLRECVFIGPKGMNVDVIAHETAHVEVFHRASFFTKNFKIKPWLLEGSGTYVDYRAPLLLENINIERAQVSRVMGLSDFSPKDTWAYQASRVAFERIDPKTLYGGIERLNSGESFDTVFGKQH</sequence>
<reference evidence="1 2" key="1">
    <citation type="journal article" date="2015" name="BMC Genomics">
        <title>Genome mining reveals unlocked bioactive potential of marine Gram-negative bacteria.</title>
        <authorList>
            <person name="Machado H."/>
            <person name="Sonnenschein E.C."/>
            <person name="Melchiorsen J."/>
            <person name="Gram L."/>
        </authorList>
    </citation>
    <scope>NUCLEOTIDE SEQUENCE [LARGE SCALE GENOMIC DNA]</scope>
    <source>
        <strain evidence="1 2">S2471</strain>
    </source>
</reference>
<name>A0A0F4QKU9_9GAMM</name>
<proteinExistence type="predicted"/>
<dbReference type="PATRIC" id="fig|43658.5.peg.3400"/>
<gene>
    <name evidence="1" type="ORF">TW77_16105</name>
</gene>